<accession>A0A084SI09</accession>
<gene>
    <name evidence="2" type="ORF">Q664_43305</name>
</gene>
<protein>
    <recommendedName>
        <fullName evidence="4">Lipoprotein</fullName>
    </recommendedName>
</protein>
<feature type="compositionally biased region" description="Low complexity" evidence="1">
    <location>
        <begin position="48"/>
        <end position="63"/>
    </location>
</feature>
<sequence length="78" mass="7796">MADLPPGRRPSQRVTRPLLLATAGIAVVKMASGCLSSGNLIAPPPCDDNPNNDPYCEPVPDAGADGGIPDGGTADGGR</sequence>
<feature type="region of interest" description="Disordered" evidence="1">
    <location>
        <begin position="45"/>
        <end position="78"/>
    </location>
</feature>
<dbReference type="RefSeq" id="WP_043409826.1">
    <property type="nucleotide sequence ID" value="NZ_JPMI01000303.1"/>
</dbReference>
<dbReference type="AlphaFoldDB" id="A0A084SI09"/>
<proteinExistence type="predicted"/>
<evidence type="ECO:0008006" key="4">
    <source>
        <dbReference type="Google" id="ProtNLM"/>
    </source>
</evidence>
<organism evidence="2 3">
    <name type="scientific">Archangium violaceum Cb vi76</name>
    <dbReference type="NCBI Taxonomy" id="1406225"/>
    <lineage>
        <taxon>Bacteria</taxon>
        <taxon>Pseudomonadati</taxon>
        <taxon>Myxococcota</taxon>
        <taxon>Myxococcia</taxon>
        <taxon>Myxococcales</taxon>
        <taxon>Cystobacterineae</taxon>
        <taxon>Archangiaceae</taxon>
        <taxon>Archangium</taxon>
    </lineage>
</organism>
<evidence type="ECO:0000256" key="1">
    <source>
        <dbReference type="SAM" id="MobiDB-lite"/>
    </source>
</evidence>
<comment type="caution">
    <text evidence="2">The sequence shown here is derived from an EMBL/GenBank/DDBJ whole genome shotgun (WGS) entry which is preliminary data.</text>
</comment>
<evidence type="ECO:0000313" key="2">
    <source>
        <dbReference type="EMBL" id="KFA88094.1"/>
    </source>
</evidence>
<reference evidence="2 3" key="1">
    <citation type="submission" date="2014-07" db="EMBL/GenBank/DDBJ databases">
        <title>Draft Genome Sequence of Gephyronic Acid Producer, Cystobacter violaceus Strain Cb vi76.</title>
        <authorList>
            <person name="Stevens D.C."/>
            <person name="Young J."/>
            <person name="Carmichael R."/>
            <person name="Tan J."/>
            <person name="Taylor R.E."/>
        </authorList>
    </citation>
    <scope>NUCLEOTIDE SEQUENCE [LARGE SCALE GENOMIC DNA]</scope>
    <source>
        <strain evidence="2 3">Cb vi76</strain>
    </source>
</reference>
<dbReference type="Proteomes" id="UP000028547">
    <property type="component" value="Unassembled WGS sequence"/>
</dbReference>
<dbReference type="EMBL" id="JPMI01000303">
    <property type="protein sequence ID" value="KFA88094.1"/>
    <property type="molecule type" value="Genomic_DNA"/>
</dbReference>
<feature type="compositionally biased region" description="Gly residues" evidence="1">
    <location>
        <begin position="64"/>
        <end position="78"/>
    </location>
</feature>
<name>A0A084SI09_9BACT</name>
<evidence type="ECO:0000313" key="3">
    <source>
        <dbReference type="Proteomes" id="UP000028547"/>
    </source>
</evidence>